<feature type="compositionally biased region" description="Basic and acidic residues" evidence="1">
    <location>
        <begin position="152"/>
        <end position="164"/>
    </location>
</feature>
<feature type="compositionally biased region" description="Basic and acidic residues" evidence="1">
    <location>
        <begin position="228"/>
        <end position="239"/>
    </location>
</feature>
<feature type="compositionally biased region" description="Low complexity" evidence="1">
    <location>
        <begin position="26"/>
        <end position="66"/>
    </location>
</feature>
<dbReference type="EMBL" id="AAMD01000089">
    <property type="protein sequence ID" value="EAU65211.1"/>
    <property type="molecule type" value="Genomic_DNA"/>
</dbReference>
<dbReference type="InterPro" id="IPR049807">
    <property type="entry name" value="DpdD-like"/>
</dbReference>
<feature type="region of interest" description="Disordered" evidence="1">
    <location>
        <begin position="1"/>
        <end position="69"/>
    </location>
</feature>
<protein>
    <submittedName>
        <fullName evidence="2">Uncharacterized protein</fullName>
    </submittedName>
</protein>
<dbReference type="Proteomes" id="UP000032702">
    <property type="component" value="Unassembled WGS sequence"/>
</dbReference>
<feature type="region of interest" description="Disordered" evidence="1">
    <location>
        <begin position="124"/>
        <end position="166"/>
    </location>
</feature>
<comment type="caution">
    <text evidence="2">The sequence shown here is derived from an EMBL/GenBank/DDBJ whole genome shotgun (WGS) entry which is preliminary data.</text>
</comment>
<reference evidence="2 3" key="1">
    <citation type="submission" date="2006-04" db="EMBL/GenBank/DDBJ databases">
        <authorList>
            <person name="Nierman W.C."/>
        </authorList>
    </citation>
    <scope>NUCLEOTIDE SEQUENCE [LARGE SCALE GENOMIC DNA]</scope>
    <source>
        <strain evidence="2 3">DW4/3-1</strain>
    </source>
</reference>
<dbReference type="AlphaFoldDB" id="Q08XL4"/>
<proteinExistence type="predicted"/>
<organism evidence="2 3">
    <name type="scientific">Stigmatella aurantiaca (strain DW4/3-1)</name>
    <dbReference type="NCBI Taxonomy" id="378806"/>
    <lineage>
        <taxon>Bacteria</taxon>
        <taxon>Pseudomonadati</taxon>
        <taxon>Myxococcota</taxon>
        <taxon>Myxococcia</taxon>
        <taxon>Myxococcales</taxon>
        <taxon>Cystobacterineae</taxon>
        <taxon>Archangiaceae</taxon>
        <taxon>Stigmatella</taxon>
    </lineage>
</organism>
<evidence type="ECO:0000313" key="2">
    <source>
        <dbReference type="EMBL" id="EAU65211.1"/>
    </source>
</evidence>
<dbReference type="NCBIfam" id="NF041061">
    <property type="entry name" value="DpdD"/>
    <property type="match status" value="1"/>
</dbReference>
<sequence>MTRCGWRIRTGWRHSPPSSSSTARHGSPGLSPSPNGSGKPSWRSSSSRSIPTHCSSTRTSAARAASKGGWPCSLTCRRQCNEPDHHEADPPDLLRFPERDSRGAPGALRARVPQAQPVLVAGVPLGEGHRGARQPDGGLQKSGSGTLPHAAAAERRPSAADESRNAVGAGHEVRARERALLQGAARFGGGQAPFRVADPLQAGCPSRQGADWRRLRTHRLDELHLQRYRDPDRVGDPAERSGASGQPSRFIPSRIRRGPVSAPPRSWLPPGFPERFFGPGNKLRWEKIQEKRLPHDTLERLAPWIEALRAGEDPLCLPRVREDDRVEWYALSATASGARALREQLIAFVGPSYAGPWAAWSQLDTQDPIDQAVRQAAPGRAFRLRVPRKEYREHVRRKLLLMQTLRKERPLRLLAVPRPTGRILGDFEHALRAGDGTAAAGHIAEFRRLGRLSAQNQLFLEVLRAECLQAWEELLEPRRFNTLLTLARPRRVTQALIRALYVQELRPFERACDAAGAVAHFSQLWPTCPTLFRTRRGMAAPEVTRCFMMLAAAARPARPELRDELLAALPVNALDRPYLEALAALVPGPQGMAPAHGLDAARKAFEEADVDRAFQEALTHPEGVERLALLLRCASELDTLDAARKALASVDSASPNEREALLGREPLRRHYERLLELATQPPARPTAAPPSPPVIPVDPSGWLERLRHPEPWPSALEVAEHGMREWLRPEWIGNPARVEATARELGTVRPPWGEEALRTGLPHLLSFLLTPEGPERVLKPVLEQLAVVIALDDQVRVEQLQALCEVTEALIRIGLTAGEYRSALTSLRETWMRVAAASLGDWALDTLDMLVNHPAADPEERAQFFHEVTRYLQHHMRRTSREQILLLRDLAKELALHVPSPLEQRLQDESRENSASGGTLAAALEGRKIALYSLKANVLERVTRVIKQLAPTARVACFSDKAGGSPALKQQAATADIFVIATAAAKHAATEFIGVNRPKGAATLYAAGQGSASMLRALRDATY</sequence>
<feature type="region of interest" description="Disordered" evidence="1">
    <location>
        <begin position="228"/>
        <end position="264"/>
    </location>
</feature>
<gene>
    <name evidence="2" type="ORF">STIAU_4042</name>
</gene>
<accession>Q08XL4</accession>
<name>Q08XL4_STIAD</name>
<feature type="region of interest" description="Disordered" evidence="1">
    <location>
        <begin position="82"/>
        <end position="112"/>
    </location>
</feature>
<evidence type="ECO:0000256" key="1">
    <source>
        <dbReference type="SAM" id="MobiDB-lite"/>
    </source>
</evidence>
<evidence type="ECO:0000313" key="3">
    <source>
        <dbReference type="Proteomes" id="UP000032702"/>
    </source>
</evidence>